<sequence>MKAGQVTQSVTVISPSHESGIRLCDRPHTRLVPIWLMTAVVDHHLVHPVPVLVEVVLHRPARLGPTFAETVHRVVPVHVDDVGRGETFQEPSGVGLYLVAVPAICLQLQDRPPGEHVAVQSTSPCISRIDPASEKETSYSPSAVVTEGSFVQFGRTSNLKVKRRSSPTCCLANRCTEMVAIPANDKAKHFYTHDRTYEVWIRWRGVFTGDGTSVPFFSRRERNTDLTKARETGYDKRVATNQMTRSPHTLHLDQSREEDPRHTF</sequence>
<evidence type="ECO:0000313" key="2">
    <source>
        <dbReference type="EMBL" id="CAD7262458.1"/>
    </source>
</evidence>
<dbReference type="AlphaFoldDB" id="A0A7R9G0J5"/>
<reference evidence="2" key="1">
    <citation type="submission" date="2020-11" db="EMBL/GenBank/DDBJ databases">
        <authorList>
            <person name="Tran Van P."/>
        </authorList>
    </citation>
    <scope>NUCLEOTIDE SEQUENCE</scope>
</reference>
<gene>
    <name evidence="2" type="ORF">TSIB3V08_LOCUS6564</name>
</gene>
<protein>
    <submittedName>
        <fullName evidence="2">Uncharacterized protein</fullName>
    </submittedName>
</protein>
<organism evidence="2">
    <name type="scientific">Timema shepardi</name>
    <name type="common">Walking stick</name>
    <dbReference type="NCBI Taxonomy" id="629360"/>
    <lineage>
        <taxon>Eukaryota</taxon>
        <taxon>Metazoa</taxon>
        <taxon>Ecdysozoa</taxon>
        <taxon>Arthropoda</taxon>
        <taxon>Hexapoda</taxon>
        <taxon>Insecta</taxon>
        <taxon>Pterygota</taxon>
        <taxon>Neoptera</taxon>
        <taxon>Polyneoptera</taxon>
        <taxon>Phasmatodea</taxon>
        <taxon>Timematodea</taxon>
        <taxon>Timematoidea</taxon>
        <taxon>Timematidae</taxon>
        <taxon>Timema</taxon>
    </lineage>
</organism>
<evidence type="ECO:0000256" key="1">
    <source>
        <dbReference type="SAM" id="MobiDB-lite"/>
    </source>
</evidence>
<feature type="compositionally biased region" description="Basic and acidic residues" evidence="1">
    <location>
        <begin position="250"/>
        <end position="264"/>
    </location>
</feature>
<accession>A0A7R9G0J5</accession>
<dbReference type="EMBL" id="OC002838">
    <property type="protein sequence ID" value="CAD7262458.1"/>
    <property type="molecule type" value="Genomic_DNA"/>
</dbReference>
<proteinExistence type="predicted"/>
<name>A0A7R9G0J5_TIMSH</name>
<feature type="region of interest" description="Disordered" evidence="1">
    <location>
        <begin position="240"/>
        <end position="264"/>
    </location>
</feature>